<reference evidence="3" key="1">
    <citation type="submission" date="2017-10" db="EMBL/GenBank/DDBJ databases">
        <title>Phenotypic and genomic properties of facultatively anaerobic sulfur-reducing natronoarchaea from hypersaline soda lakes.</title>
        <authorList>
            <person name="Sorokin D.Y."/>
            <person name="Kublanov I.V."/>
            <person name="Roman P."/>
            <person name="Sinninghe Damste J.S."/>
            <person name="Golyshin P.N."/>
            <person name="Rojo D."/>
            <person name="Ciordia S."/>
            <person name="Mena Md.C."/>
            <person name="Ferrer M."/>
            <person name="Messina E."/>
            <person name="Smedile F."/>
            <person name="La Spada G."/>
            <person name="La Cono V."/>
            <person name="Yakimov M.M."/>
        </authorList>
    </citation>
    <scope>NUCLEOTIDE SEQUENCE [LARGE SCALE GENOMIC DNA]</scope>
    <source>
        <strain evidence="3">AArc1</strain>
    </source>
</reference>
<evidence type="ECO:0000313" key="3">
    <source>
        <dbReference type="Proteomes" id="UP000258707"/>
    </source>
</evidence>
<proteinExistence type="predicted"/>
<dbReference type="AlphaFoldDB" id="A0A346PCN8"/>
<dbReference type="EMBL" id="CP024047">
    <property type="protein sequence ID" value="AXR77283.1"/>
    <property type="molecule type" value="Genomic_DNA"/>
</dbReference>
<evidence type="ECO:0000313" key="2">
    <source>
        <dbReference type="EMBL" id="AXR77283.1"/>
    </source>
</evidence>
<evidence type="ECO:0000259" key="1">
    <source>
        <dbReference type="Pfam" id="PF26033"/>
    </source>
</evidence>
<feature type="domain" description="DUF8009" evidence="1">
    <location>
        <begin position="3"/>
        <end position="139"/>
    </location>
</feature>
<name>A0A346PCN8_9EURY</name>
<dbReference type="GeneID" id="37637754"/>
<dbReference type="Proteomes" id="UP000258707">
    <property type="component" value="Chromosome"/>
</dbReference>
<accession>A0A346PCN8</accession>
<protein>
    <recommendedName>
        <fullName evidence="1">DUF8009 domain-containing protein</fullName>
    </recommendedName>
</protein>
<dbReference type="RefSeq" id="WP_117363471.1">
    <property type="nucleotide sequence ID" value="NZ_CP024047.1"/>
</dbReference>
<organism evidence="2 3">
    <name type="scientific">Natrarchaeobaculum sulfurireducens</name>
    <dbReference type="NCBI Taxonomy" id="2044521"/>
    <lineage>
        <taxon>Archaea</taxon>
        <taxon>Methanobacteriati</taxon>
        <taxon>Methanobacteriota</taxon>
        <taxon>Stenosarchaea group</taxon>
        <taxon>Halobacteria</taxon>
        <taxon>Halobacteriales</taxon>
        <taxon>Natrialbaceae</taxon>
        <taxon>Natrarchaeobaculum</taxon>
    </lineage>
</organism>
<dbReference type="KEGG" id="nan:AArc1_0942"/>
<gene>
    <name evidence="2" type="ORF">AArc1_0942</name>
</gene>
<dbReference type="Pfam" id="PF26033">
    <property type="entry name" value="DUF8009"/>
    <property type="match status" value="1"/>
</dbReference>
<dbReference type="InterPro" id="IPR058322">
    <property type="entry name" value="DUF8009"/>
</dbReference>
<sequence>MGEADRDPTTIRSLAISPKDAVDAFVYGRENPGEGVLRITPPFHGRMRARIHVYHVDDAPVTGAIHVAPADVIEADVVDAYPTLEDELEGADAAETERIRERHGDAVEEWRATARTALVDSVSLETAAGTHRVDVKPLG</sequence>